<dbReference type="OrthoDB" id="642277at2"/>
<dbReference type="EMBL" id="BKCG01000005">
    <property type="protein sequence ID" value="GER60097.1"/>
    <property type="molecule type" value="Genomic_DNA"/>
</dbReference>
<dbReference type="Proteomes" id="UP000326509">
    <property type="component" value="Unassembled WGS sequence"/>
</dbReference>
<name>A0A5J4J6I2_9FLAO</name>
<keyword evidence="2" id="KW-1185">Reference proteome</keyword>
<sequence>MNWVALKSLNELYRDKQTKIKETLIKDSLFQHLLNDTQEIKEGYKIYYSDDEEFFEMYEEEHLEKFNQYYDFLEHNKLLKPQTRFEEADIIELMDMKRRMDNGQLLPIRDQIIKNEDTVRNVSSMFFKNEKYLLGKKSLIDAIKQILQIEELANDKDQQYMYKLLCEKANLIILCENLDFLKRPSLPQKYGYELWYAGGKNIDKLKFTDNRGLPIYYSADWDYDGLLIFNMIKKIIPNIKLLYPTANPKSIVKSEHKSLWADMDNPENYSNLDIKDLDTKHKTILKKLIENNQWITEEDNNLKEMVSLVFNSN</sequence>
<reference evidence="1 2" key="1">
    <citation type="submission" date="2019-08" db="EMBL/GenBank/DDBJ databases">
        <title>Draft genome sequence of Ulvibacter marinus type strain NBRC 109484.</title>
        <authorList>
            <person name="Kawano K."/>
            <person name="Ushijima N."/>
            <person name="Kihara M."/>
            <person name="Itoh H."/>
        </authorList>
    </citation>
    <scope>NUCLEOTIDE SEQUENCE [LARGE SCALE GENOMIC DNA]</scope>
    <source>
        <strain evidence="1 2">NBRC 109484</strain>
    </source>
</reference>
<evidence type="ECO:0000313" key="1">
    <source>
        <dbReference type="EMBL" id="GER60097.1"/>
    </source>
</evidence>
<protein>
    <recommendedName>
        <fullName evidence="3">Wadjet protein JetD C-terminal domain-containing protein</fullName>
    </recommendedName>
</protein>
<comment type="caution">
    <text evidence="1">The sequence shown here is derived from an EMBL/GenBank/DDBJ whole genome shotgun (WGS) entry which is preliminary data.</text>
</comment>
<organism evidence="1 2">
    <name type="scientific">Patiriisocius marinus</name>
    <dbReference type="NCBI Taxonomy" id="1397112"/>
    <lineage>
        <taxon>Bacteria</taxon>
        <taxon>Pseudomonadati</taxon>
        <taxon>Bacteroidota</taxon>
        <taxon>Flavobacteriia</taxon>
        <taxon>Flavobacteriales</taxon>
        <taxon>Flavobacteriaceae</taxon>
        <taxon>Patiriisocius</taxon>
    </lineage>
</organism>
<evidence type="ECO:0000313" key="2">
    <source>
        <dbReference type="Proteomes" id="UP000326509"/>
    </source>
</evidence>
<accession>A0A5J4J6I2</accession>
<gene>
    <name evidence="1" type="ORF">ULMA_22050</name>
</gene>
<dbReference type="RefSeq" id="WP_151674540.1">
    <property type="nucleotide sequence ID" value="NZ_BKCG01000005.1"/>
</dbReference>
<evidence type="ECO:0008006" key="3">
    <source>
        <dbReference type="Google" id="ProtNLM"/>
    </source>
</evidence>
<proteinExistence type="predicted"/>
<dbReference type="AlphaFoldDB" id="A0A5J4J6I2"/>